<evidence type="ECO:0000259" key="4">
    <source>
        <dbReference type="Pfam" id="PF00535"/>
    </source>
</evidence>
<evidence type="ECO:0000313" key="6">
    <source>
        <dbReference type="Proteomes" id="UP000266385"/>
    </source>
</evidence>
<feature type="domain" description="Glycosyltransferase 2-like" evidence="4">
    <location>
        <begin position="13"/>
        <end position="145"/>
    </location>
</feature>
<dbReference type="PANTHER" id="PTHR43179">
    <property type="entry name" value="RHAMNOSYLTRANSFERASE WBBL"/>
    <property type="match status" value="1"/>
</dbReference>
<keyword evidence="3 5" id="KW-0808">Transferase</keyword>
<dbReference type="InterPro" id="IPR001173">
    <property type="entry name" value="Glyco_trans_2-like"/>
</dbReference>
<dbReference type="SUPFAM" id="SSF53448">
    <property type="entry name" value="Nucleotide-diphospho-sugar transferases"/>
    <property type="match status" value="1"/>
</dbReference>
<dbReference type="AlphaFoldDB" id="A0A399RPR1"/>
<dbReference type="Gene3D" id="3.90.550.10">
    <property type="entry name" value="Spore Coat Polysaccharide Biosynthesis Protein SpsA, Chain A"/>
    <property type="match status" value="1"/>
</dbReference>
<evidence type="ECO:0000256" key="3">
    <source>
        <dbReference type="ARBA" id="ARBA00022679"/>
    </source>
</evidence>
<comment type="similarity">
    <text evidence="1">Belongs to the glycosyltransferase 2 family.</text>
</comment>
<evidence type="ECO:0000256" key="1">
    <source>
        <dbReference type="ARBA" id="ARBA00006739"/>
    </source>
</evidence>
<name>A0A399RPR1_9PROT</name>
<gene>
    <name evidence="5" type="ORF">D1223_00140</name>
</gene>
<dbReference type="EMBL" id="QWFX01000005">
    <property type="protein sequence ID" value="RIJ32313.1"/>
    <property type="molecule type" value="Genomic_DNA"/>
</dbReference>
<evidence type="ECO:0000313" key="5">
    <source>
        <dbReference type="EMBL" id="RIJ32313.1"/>
    </source>
</evidence>
<comment type="caution">
    <text evidence="5">The sequence shown here is derived from an EMBL/GenBank/DDBJ whole genome shotgun (WGS) entry which is preliminary data.</text>
</comment>
<organism evidence="5 6">
    <name type="scientific">Henriciella mobilis</name>
    <dbReference type="NCBI Taxonomy" id="2305467"/>
    <lineage>
        <taxon>Bacteria</taxon>
        <taxon>Pseudomonadati</taxon>
        <taxon>Pseudomonadota</taxon>
        <taxon>Alphaproteobacteria</taxon>
        <taxon>Hyphomonadales</taxon>
        <taxon>Hyphomonadaceae</taxon>
        <taxon>Henriciella</taxon>
    </lineage>
</organism>
<reference evidence="5 6" key="1">
    <citation type="submission" date="2018-08" db="EMBL/GenBank/DDBJ databases">
        <title>Henriciella mobilis sp. nov., isolated from seawater.</title>
        <authorList>
            <person name="Cheng H."/>
            <person name="Wu Y.-H."/>
            <person name="Xu X.-W."/>
            <person name="Guo L.-L."/>
        </authorList>
    </citation>
    <scope>NUCLEOTIDE SEQUENCE [LARGE SCALE GENOMIC DNA]</scope>
    <source>
        <strain evidence="5 6">JN25</strain>
    </source>
</reference>
<dbReference type="InterPro" id="IPR029044">
    <property type="entry name" value="Nucleotide-diphossugar_trans"/>
</dbReference>
<dbReference type="Proteomes" id="UP000266385">
    <property type="component" value="Unassembled WGS sequence"/>
</dbReference>
<keyword evidence="2" id="KW-0328">Glycosyltransferase</keyword>
<dbReference type="OrthoDB" id="6116224at2"/>
<dbReference type="GO" id="GO:0016757">
    <property type="term" value="F:glycosyltransferase activity"/>
    <property type="evidence" value="ECO:0007669"/>
    <property type="project" value="UniProtKB-KW"/>
</dbReference>
<evidence type="ECO:0000256" key="2">
    <source>
        <dbReference type="ARBA" id="ARBA00022676"/>
    </source>
</evidence>
<protein>
    <submittedName>
        <fullName evidence="5">Glycosyltransferase family 2 protein</fullName>
    </submittedName>
</protein>
<proteinExistence type="inferred from homology"/>
<dbReference type="Pfam" id="PF00535">
    <property type="entry name" value="Glycos_transf_2"/>
    <property type="match status" value="1"/>
</dbReference>
<sequence length="325" mass="36517">MPRKKGKPGKKISAVICTYNRYPLMEKAIDSCLDQSLNEDDYEVIIVDNSPPSPDMEVYRERYEDHPVVRYIVESIPGLSNARNVATREADSPYVAFLDDDAIASHGWLEGVLTAFERFGDKVGVVGGRIDPIWETGRPSWVSDKLLGHFSVVNWGGECRIAKKDEWFAGANVSFRKSALEAVGGFDVSLGRTGGGAVLLSNEETAVSDKIQELGYQLVYAPEARVDHLVESKRTEQSWVRRRMSWQAVSDFIKMPSMFLEDRKGLWGVVSEYYSHMKPEHRTLVGLSVDVDDPELFMQQVNANYCMTALLLMGGYFPDFDHEGS</sequence>
<accession>A0A399RPR1</accession>
<dbReference type="PANTHER" id="PTHR43179:SF12">
    <property type="entry name" value="GALACTOFURANOSYLTRANSFERASE GLFT2"/>
    <property type="match status" value="1"/>
</dbReference>
<keyword evidence="6" id="KW-1185">Reference proteome</keyword>
<dbReference type="RefSeq" id="WP_119374394.1">
    <property type="nucleotide sequence ID" value="NZ_QWFX01000005.1"/>
</dbReference>